<accession>A0A4Z0F6W9</accession>
<dbReference type="RefSeq" id="WP_135282997.1">
    <property type="nucleotide sequence ID" value="NZ_SRIO01000054.1"/>
</dbReference>
<evidence type="ECO:0000313" key="1">
    <source>
        <dbReference type="EMBL" id="TFZ80716.1"/>
    </source>
</evidence>
<keyword evidence="2" id="KW-1185">Reference proteome</keyword>
<feature type="non-terminal residue" evidence="1">
    <location>
        <position position="543"/>
    </location>
</feature>
<proteinExistence type="predicted"/>
<organism evidence="1 2">
    <name type="scientific">Candidatus Macondimonas diazotrophica</name>
    <dbReference type="NCBI Taxonomy" id="2305248"/>
    <lineage>
        <taxon>Bacteria</taxon>
        <taxon>Pseudomonadati</taxon>
        <taxon>Pseudomonadota</taxon>
        <taxon>Gammaproteobacteria</taxon>
        <taxon>Chromatiales</taxon>
        <taxon>Ectothiorhodospiraceae</taxon>
        <taxon>Candidatus Macondimonas</taxon>
    </lineage>
</organism>
<dbReference type="AlphaFoldDB" id="A0A4Z0F6W9"/>
<protein>
    <recommendedName>
        <fullName evidence="3">Phage portal protein</fullName>
    </recommendedName>
</protein>
<sequence length="543" mass="61887">MAKESRKEKLEKLGSALRAEFERIKRDRLPLEERWLRSYRQWKGIYDPEIECAIPADRSHTYPRVTRVKGLHLISRLIDLSSERNFDIEPSPVPSIQNDDLVEIVQQVQGDPDAIEKAIHKLARERADNLKNRVTDQLKEMDYEATLNRVIKSGVMYGAGIACGPLTNSVTRRKWEIEPSSGQYVPVYEDENVPEFEYVSIWDFYPDMSAPNIRSMDKMFRTIRLARHDISNLIDDDDEDSVYESDTIRKWLEENPHGNYARPNYQKQMDEDEEIRVTDGDYYELVSFYGYMSGQELEDLGFDVPKQSLSTSAPLEVVLLDDKVIKIRTSPYPVDVPYYHIFILDPDDDSRIVGESFPESVRDSQMGICAAARQISDNSAVVCGPMVEIDTQKLRPGSDKTLKSFQVFERENNSLNQDDNPAIRNVSIDSRITELLAVYNMWKDLMDDESMIPPVSMGNVQGEAMRTVGGVSQIAGAANMTLRNMLRSIDRYTESVISSLVEWFQSAPGLLAGRYVHLLSLVVSLPKFQSAPGLLAGRYAVVR</sequence>
<dbReference type="OrthoDB" id="6105065at2"/>
<dbReference type="EMBL" id="SRIO01000054">
    <property type="protein sequence ID" value="TFZ80716.1"/>
    <property type="molecule type" value="Genomic_DNA"/>
</dbReference>
<name>A0A4Z0F6W9_9GAMM</name>
<dbReference type="Proteomes" id="UP000297890">
    <property type="component" value="Unassembled WGS sequence"/>
</dbReference>
<evidence type="ECO:0000313" key="2">
    <source>
        <dbReference type="Proteomes" id="UP000297890"/>
    </source>
</evidence>
<comment type="caution">
    <text evidence="1">The sequence shown here is derived from an EMBL/GenBank/DDBJ whole genome shotgun (WGS) entry which is preliminary data.</text>
</comment>
<gene>
    <name evidence="1" type="ORF">E4680_13760</name>
</gene>
<evidence type="ECO:0008006" key="3">
    <source>
        <dbReference type="Google" id="ProtNLM"/>
    </source>
</evidence>
<reference evidence="1 2" key="1">
    <citation type="journal article" date="2019" name="ISME J.">
        <title>Candidatus Macondimonas diazotrophica, a novel gammaproteobacterial genus dominating crude-oil-contaminated coastal sediments.</title>
        <authorList>
            <person name="Karthikeyan S."/>
            <person name="Konstantinidis K."/>
        </authorList>
    </citation>
    <scope>NUCLEOTIDE SEQUENCE [LARGE SCALE GENOMIC DNA]</scope>
    <source>
        <strain evidence="1 2">KTK01</strain>
    </source>
</reference>